<dbReference type="PANTHER" id="PTHR46558">
    <property type="entry name" value="TRACRIPTIONAL REGULATORY PROTEIN-RELATED-RELATED"/>
    <property type="match status" value="1"/>
</dbReference>
<dbReference type="GO" id="GO:0003677">
    <property type="term" value="F:DNA binding"/>
    <property type="evidence" value="ECO:0007669"/>
    <property type="project" value="UniProtKB-KW"/>
</dbReference>
<evidence type="ECO:0000259" key="2">
    <source>
        <dbReference type="PROSITE" id="PS50943"/>
    </source>
</evidence>
<dbReference type="SUPFAM" id="SSF47413">
    <property type="entry name" value="lambda repressor-like DNA-binding domains"/>
    <property type="match status" value="1"/>
</dbReference>
<dbReference type="SMART" id="SM00530">
    <property type="entry name" value="HTH_XRE"/>
    <property type="match status" value="1"/>
</dbReference>
<evidence type="ECO:0000256" key="1">
    <source>
        <dbReference type="ARBA" id="ARBA00023125"/>
    </source>
</evidence>
<evidence type="ECO:0000313" key="4">
    <source>
        <dbReference type="Proteomes" id="UP000593601"/>
    </source>
</evidence>
<dbReference type="PROSITE" id="PS50943">
    <property type="entry name" value="HTH_CROC1"/>
    <property type="match status" value="1"/>
</dbReference>
<keyword evidence="1" id="KW-0238">DNA-binding</keyword>
<dbReference type="Pfam" id="PF01381">
    <property type="entry name" value="HTH_3"/>
    <property type="match status" value="1"/>
</dbReference>
<dbReference type="CDD" id="cd00093">
    <property type="entry name" value="HTH_XRE"/>
    <property type="match status" value="1"/>
</dbReference>
<protein>
    <submittedName>
        <fullName evidence="3">Helix-turn-helix transcriptional regulator</fullName>
    </submittedName>
</protein>
<dbReference type="InterPro" id="IPR011990">
    <property type="entry name" value="TPR-like_helical_dom_sf"/>
</dbReference>
<dbReference type="RefSeq" id="WP_193735932.1">
    <property type="nucleotide sequence ID" value="NZ_CP063304.1"/>
</dbReference>
<dbReference type="Gene3D" id="1.10.260.40">
    <property type="entry name" value="lambda repressor-like DNA-binding domains"/>
    <property type="match status" value="1"/>
</dbReference>
<organism evidence="3 4">
    <name type="scientific">Blautia liquoris</name>
    <dbReference type="NCBI Taxonomy" id="2779518"/>
    <lineage>
        <taxon>Bacteria</taxon>
        <taxon>Bacillati</taxon>
        <taxon>Bacillota</taxon>
        <taxon>Clostridia</taxon>
        <taxon>Lachnospirales</taxon>
        <taxon>Lachnospiraceae</taxon>
        <taxon>Blautia</taxon>
    </lineage>
</organism>
<keyword evidence="4" id="KW-1185">Reference proteome</keyword>
<name>A0A7M2RJT8_9FIRM</name>
<dbReference type="EMBL" id="CP063304">
    <property type="protein sequence ID" value="QOV19612.1"/>
    <property type="molecule type" value="Genomic_DNA"/>
</dbReference>
<dbReference type="KEGG" id="bliq:INP51_01115"/>
<dbReference type="Proteomes" id="UP000593601">
    <property type="component" value="Chromosome"/>
</dbReference>
<gene>
    <name evidence="3" type="ORF">INP51_01115</name>
</gene>
<sequence>MELQIGRIIRERRKHLNLTQENLAIAVGVSVPAVSKWESGSSYPDITLLLPIACTLNLTVDELLDNPGSLSVEEVPKLGEKAKRYFEQGDYLNGISFCQKEITENPHCLLLQYHFAAILINYLSVLDGSEYTLALQTAIAWLENATQIQEPVEIKLASYYYLGQMYLNTEEYEKAEEALKKLPNDIGLDFASSIALLFIQKKEYDKAEQFCQEKLYIDVNYACSNLAFLADGAYKTGDYEKSYDLSSKEVELLDLFKINSDKTIYALWQMALCANLLADEVRTSQCLNQMMNRIDALSDSPITGNALFEKVKAPTQVVSAEMSKYIVKDNLKAMIINNDLMDVQAFSQIQKRL</sequence>
<dbReference type="SUPFAM" id="SSF81901">
    <property type="entry name" value="HCP-like"/>
    <property type="match status" value="1"/>
</dbReference>
<dbReference type="InterPro" id="IPR010982">
    <property type="entry name" value="Lambda_DNA-bd_dom_sf"/>
</dbReference>
<evidence type="ECO:0000313" key="3">
    <source>
        <dbReference type="EMBL" id="QOV19612.1"/>
    </source>
</evidence>
<dbReference type="AlphaFoldDB" id="A0A7M2RJT8"/>
<dbReference type="PANTHER" id="PTHR46558:SF11">
    <property type="entry name" value="HTH-TYPE TRANSCRIPTIONAL REGULATOR XRE"/>
    <property type="match status" value="1"/>
</dbReference>
<reference evidence="3 4" key="1">
    <citation type="submission" date="2020-10" db="EMBL/GenBank/DDBJ databases">
        <title>Blautia liquoris sp.nov., isolated from the mud in a fermentation cellar used for the production of Chinese strong-flavoured liquor.</title>
        <authorList>
            <person name="Lu L."/>
        </authorList>
    </citation>
    <scope>NUCLEOTIDE SEQUENCE [LARGE SCALE GENOMIC DNA]</scope>
    <source>
        <strain evidence="3 4">LZLJ-3</strain>
    </source>
</reference>
<feature type="domain" description="HTH cro/C1-type" evidence="2">
    <location>
        <begin position="9"/>
        <end position="63"/>
    </location>
</feature>
<accession>A0A7M2RJT8</accession>
<dbReference type="Gene3D" id="1.25.40.10">
    <property type="entry name" value="Tetratricopeptide repeat domain"/>
    <property type="match status" value="1"/>
</dbReference>
<proteinExistence type="predicted"/>
<dbReference type="InterPro" id="IPR001387">
    <property type="entry name" value="Cro/C1-type_HTH"/>
</dbReference>